<gene>
    <name evidence="1" type="ORF">NC992_22185</name>
</gene>
<comment type="caution">
    <text evidence="1">The sequence shown here is derived from an EMBL/GenBank/DDBJ whole genome shotgun (WGS) entry which is preliminary data.</text>
</comment>
<keyword evidence="2" id="KW-1185">Reference proteome</keyword>
<evidence type="ECO:0000313" key="1">
    <source>
        <dbReference type="EMBL" id="MEP0949604.1"/>
    </source>
</evidence>
<sequence>MSQNGHPHPERVKFIYNAQFPAATAVVLNYLLNNPHFTGRQGRQQGMDAMMAFYRPLAEEFHSELSVSEIQDMARHCVERLAKQIDDLCDRYHIANPVISYSVAPTPLSSTARLETILEELVVAVRGGGVTSPKSPAPAQMDIEQGVAMDGDELGDLGDILNN</sequence>
<proteinExistence type="predicted"/>
<protein>
    <submittedName>
        <fullName evidence="1">Uncharacterized protein</fullName>
    </submittedName>
</protein>
<accession>A0ABV0K9Z5</accession>
<dbReference type="EMBL" id="JAMPKX010000013">
    <property type="protein sequence ID" value="MEP0949604.1"/>
    <property type="molecule type" value="Genomic_DNA"/>
</dbReference>
<evidence type="ECO:0000313" key="2">
    <source>
        <dbReference type="Proteomes" id="UP001482513"/>
    </source>
</evidence>
<name>A0ABV0K9Z5_9CYAN</name>
<dbReference type="Proteomes" id="UP001482513">
    <property type="component" value="Unassembled WGS sequence"/>
</dbReference>
<organism evidence="1 2">
    <name type="scientific">Leptolyngbya subtilissima DQ-A4</name>
    <dbReference type="NCBI Taxonomy" id="2933933"/>
    <lineage>
        <taxon>Bacteria</taxon>
        <taxon>Bacillati</taxon>
        <taxon>Cyanobacteriota</taxon>
        <taxon>Cyanophyceae</taxon>
        <taxon>Leptolyngbyales</taxon>
        <taxon>Leptolyngbyaceae</taxon>
        <taxon>Leptolyngbya group</taxon>
        <taxon>Leptolyngbya</taxon>
    </lineage>
</organism>
<reference evidence="1 2" key="1">
    <citation type="submission" date="2022-04" db="EMBL/GenBank/DDBJ databases">
        <title>Positive selection, recombination, and allopatry shape intraspecific diversity of widespread and dominant cyanobacteria.</title>
        <authorList>
            <person name="Wei J."/>
            <person name="Shu W."/>
            <person name="Hu C."/>
        </authorList>
    </citation>
    <scope>NUCLEOTIDE SEQUENCE [LARGE SCALE GENOMIC DNA]</scope>
    <source>
        <strain evidence="1 2">DQ-A4</strain>
    </source>
</reference>
<dbReference type="RefSeq" id="WP_190707085.1">
    <property type="nucleotide sequence ID" value="NZ_JAMPKX010000013.1"/>
</dbReference>